<dbReference type="InterPro" id="IPR011545">
    <property type="entry name" value="DEAD/DEAH_box_helicase_dom"/>
</dbReference>
<evidence type="ECO:0000256" key="1">
    <source>
        <dbReference type="ARBA" id="ARBA00006847"/>
    </source>
</evidence>
<evidence type="ECO:0000256" key="8">
    <source>
        <dbReference type="ARBA" id="ARBA00022840"/>
    </source>
</evidence>
<accession>A0ABT1G2P5</accession>
<comment type="similarity">
    <text evidence="2">In the central section; belongs to the CRISPR-associated helicase Cas3 family.</text>
</comment>
<dbReference type="PANTHER" id="PTHR47963">
    <property type="entry name" value="DEAD-BOX ATP-DEPENDENT RNA HELICASE 47, MITOCHONDRIAL"/>
    <property type="match status" value="1"/>
</dbReference>
<dbReference type="RefSeq" id="WP_253578699.1">
    <property type="nucleotide sequence ID" value="NZ_JAMFTQ010000012.1"/>
</dbReference>
<dbReference type="InterPro" id="IPR001650">
    <property type="entry name" value="Helicase_C-like"/>
</dbReference>
<dbReference type="Proteomes" id="UP001204000">
    <property type="component" value="Unassembled WGS sequence"/>
</dbReference>
<dbReference type="Gene3D" id="1.10.3210.30">
    <property type="match status" value="1"/>
</dbReference>
<organism evidence="12 13">
    <name type="scientific">Corynebacterium stercoris</name>
    <dbReference type="NCBI Taxonomy" id="2943490"/>
    <lineage>
        <taxon>Bacteria</taxon>
        <taxon>Bacillati</taxon>
        <taxon>Actinomycetota</taxon>
        <taxon>Actinomycetes</taxon>
        <taxon>Mycobacteriales</taxon>
        <taxon>Corynebacteriaceae</taxon>
        <taxon>Corynebacterium</taxon>
    </lineage>
</organism>
<dbReference type="NCBIfam" id="TIGR01596">
    <property type="entry name" value="cas3_HD"/>
    <property type="match status" value="1"/>
</dbReference>
<dbReference type="Gene3D" id="3.40.50.300">
    <property type="entry name" value="P-loop containing nucleotide triphosphate hydrolases"/>
    <property type="match status" value="2"/>
</dbReference>
<dbReference type="Pfam" id="PF18019">
    <property type="entry name" value="Cas3_HD"/>
    <property type="match status" value="1"/>
</dbReference>
<feature type="domain" description="Helicase ATP-binding" evidence="10">
    <location>
        <begin position="308"/>
        <end position="512"/>
    </location>
</feature>
<dbReference type="InterPro" id="IPR006483">
    <property type="entry name" value="CRISPR-assoc_Cas3_HD"/>
</dbReference>
<dbReference type="InterPro" id="IPR006474">
    <property type="entry name" value="Helicase_Cas3_CRISPR-ass_core"/>
</dbReference>
<dbReference type="InterPro" id="IPR014001">
    <property type="entry name" value="Helicase_ATP-bd"/>
</dbReference>
<keyword evidence="8" id="KW-0067">ATP-binding</keyword>
<dbReference type="SMART" id="SM00487">
    <property type="entry name" value="DEXDc"/>
    <property type="match status" value="1"/>
</dbReference>
<dbReference type="CDD" id="cd09641">
    <property type="entry name" value="Cas3''_I"/>
    <property type="match status" value="1"/>
</dbReference>
<dbReference type="NCBIfam" id="TIGR01587">
    <property type="entry name" value="cas3_core"/>
    <property type="match status" value="1"/>
</dbReference>
<dbReference type="InterPro" id="IPR050547">
    <property type="entry name" value="DEAD_box_RNA_helicases"/>
</dbReference>
<keyword evidence="7" id="KW-0347">Helicase</keyword>
<evidence type="ECO:0000256" key="9">
    <source>
        <dbReference type="ARBA" id="ARBA00023118"/>
    </source>
</evidence>
<keyword evidence="13" id="KW-1185">Reference proteome</keyword>
<evidence type="ECO:0000256" key="4">
    <source>
        <dbReference type="ARBA" id="ARBA00022723"/>
    </source>
</evidence>
<evidence type="ECO:0000256" key="5">
    <source>
        <dbReference type="ARBA" id="ARBA00022741"/>
    </source>
</evidence>
<name>A0ABT1G2P5_9CORY</name>
<dbReference type="PROSITE" id="PS51643">
    <property type="entry name" value="HD_CAS3"/>
    <property type="match status" value="1"/>
</dbReference>
<evidence type="ECO:0000256" key="6">
    <source>
        <dbReference type="ARBA" id="ARBA00022801"/>
    </source>
</evidence>
<evidence type="ECO:0000259" key="10">
    <source>
        <dbReference type="PROSITE" id="PS51192"/>
    </source>
</evidence>
<dbReference type="PANTHER" id="PTHR47963:SF9">
    <property type="entry name" value="CRISPR-ASSOCIATED ENDONUCLEASE_HELICASE CAS3"/>
    <property type="match status" value="1"/>
</dbReference>
<dbReference type="EMBL" id="JAMFTQ010000012">
    <property type="protein sequence ID" value="MCP1388300.1"/>
    <property type="molecule type" value="Genomic_DNA"/>
</dbReference>
<dbReference type="SMART" id="SM00490">
    <property type="entry name" value="HELICc"/>
    <property type="match status" value="1"/>
</dbReference>
<dbReference type="InterPro" id="IPR038257">
    <property type="entry name" value="CRISPR-assoc_Cas3_HD_sf"/>
</dbReference>
<keyword evidence="3" id="KW-0540">Nuclease</keyword>
<keyword evidence="6" id="KW-0378">Hydrolase</keyword>
<sequence length="936" mass="101830">MNITALPPSTLEFASSAEGWVAARSAQARALWAKSGDDSGHLSLPQHLVDTACAAAGVFDIWVSGAMVRFLADNLRLSHDEVRALYIFLAGVHDVGKAIPQFQRQIDREQYAHIVSGVRDAGLPLDARNREQQEQKIPHGVASGVILSNWLVGCGVPRSVAKRLAATVDAHHGIASEEEASNAAAHAATMYSSAWGKVQEELVDAMAQLTGFVSVAPRLRRMRTASAQVLSGLVVMADWIASNADAFPMGSGGSQVDRTIRGLAAIELTGPLRPRAVEDSVDQVFAEFFGWGSDRTPRAVQRAVVDAVREVDGPCLVIVEAETGVGKTEAALAGAGLMVARNDAQGVYFAAPTMATANGLLERTLDWASRAGERGGVASMYLAHSKNSLVEPYQSLRFQGIGEDLEHGSVVAKEWMSGRRKGLLSNIVVGTVDQVLMLALTQRYSMLRHAALAGKVVIFDEVHAYDAYTSAYLLTTLEWLHYYGASTIVMSATLPPDRRNAMISAYTDARPNDDPGDAYPLVTVATDEHVRFYTPEPSPTTLTATIEVIADDTDTLRASLEDNLADGGCALVLCNTISRAQDAYRVLSDAFPGEVTLHHAGFMSWERVEREDELRAELGPDARRGAGRPLRKVVVATQVAEQSLDIDVDVLYSDIAPMDLVIQRAGRLHRHTRPAADRPSKVSSPRIYIRGFVQREPSPIFDSGTAAIYDPKILLHTAALLPDTFRRPGDIAPLVHATYRREVEVPPAWLSVYEEAKEASRLREESAIKRSSDYRIAAPEDAKHLRELFKLTDHALRSLDKGEERGAAQVRDAEPTVEVIPIELTEFGYSPLGQPNGEVLWDSELEPRVARHLAASTVRLPARMTRALADFEAVVGQLEESTPKTWDDNYLLRGQLALPLNADWVARVGRFQVRYSSELGLETLSDNTARAVGGGG</sequence>
<evidence type="ECO:0000259" key="11">
    <source>
        <dbReference type="PROSITE" id="PS51643"/>
    </source>
</evidence>
<dbReference type="InterPro" id="IPR054712">
    <property type="entry name" value="Cas3-like_dom"/>
</dbReference>
<evidence type="ECO:0000256" key="3">
    <source>
        <dbReference type="ARBA" id="ARBA00022722"/>
    </source>
</evidence>
<dbReference type="InterPro" id="IPR041372">
    <property type="entry name" value="Cas3_C"/>
</dbReference>
<reference evidence="12" key="1">
    <citation type="submission" date="2022-05" db="EMBL/GenBank/DDBJ databases">
        <title>Corynebacterium sp. TA-R-1 sp. nov., isolated from human feces.</title>
        <authorList>
            <person name="Shamsuzzaman M."/>
            <person name="Dahal R.H."/>
        </authorList>
    </citation>
    <scope>NUCLEOTIDE SEQUENCE</scope>
    <source>
        <strain evidence="12">TA-R-1</strain>
    </source>
</reference>
<evidence type="ECO:0000256" key="2">
    <source>
        <dbReference type="ARBA" id="ARBA00009046"/>
    </source>
</evidence>
<protein>
    <submittedName>
        <fullName evidence="12">CRISPR-associated helicase Cas3</fullName>
    </submittedName>
</protein>
<evidence type="ECO:0000313" key="12">
    <source>
        <dbReference type="EMBL" id="MCP1388300.1"/>
    </source>
</evidence>
<keyword evidence="5" id="KW-0547">Nucleotide-binding</keyword>
<dbReference type="SUPFAM" id="SSF52540">
    <property type="entry name" value="P-loop containing nucleoside triphosphate hydrolases"/>
    <property type="match status" value="1"/>
</dbReference>
<dbReference type="Pfam" id="PF22590">
    <property type="entry name" value="Cas3-like_C_2"/>
    <property type="match status" value="1"/>
</dbReference>
<proteinExistence type="inferred from homology"/>
<dbReference type="Pfam" id="PF00270">
    <property type="entry name" value="DEAD"/>
    <property type="match status" value="1"/>
</dbReference>
<evidence type="ECO:0000313" key="13">
    <source>
        <dbReference type="Proteomes" id="UP001204000"/>
    </source>
</evidence>
<dbReference type="PROSITE" id="PS51192">
    <property type="entry name" value="HELICASE_ATP_BIND_1"/>
    <property type="match status" value="1"/>
</dbReference>
<feature type="domain" description="HD Cas3-type" evidence="11">
    <location>
        <begin position="37"/>
        <end position="240"/>
    </location>
</feature>
<comment type="similarity">
    <text evidence="1">In the N-terminal section; belongs to the CRISPR-associated nuclease Cas3-HD family.</text>
</comment>
<keyword evidence="9" id="KW-0051">Antiviral defense</keyword>
<comment type="caution">
    <text evidence="12">The sequence shown here is derived from an EMBL/GenBank/DDBJ whole genome shotgun (WGS) entry which is preliminary data.</text>
</comment>
<dbReference type="Pfam" id="PF18395">
    <property type="entry name" value="Cas3_C"/>
    <property type="match status" value="1"/>
</dbReference>
<keyword evidence="4" id="KW-0479">Metal-binding</keyword>
<dbReference type="InterPro" id="IPR027417">
    <property type="entry name" value="P-loop_NTPase"/>
</dbReference>
<evidence type="ECO:0000256" key="7">
    <source>
        <dbReference type="ARBA" id="ARBA00022806"/>
    </source>
</evidence>
<gene>
    <name evidence="12" type="primary">cas3</name>
    <name evidence="12" type="ORF">M5J20_08895</name>
</gene>